<sequence>MGEDYHEYELVIPNMMLNDKIKQLESYQMFIKYSTGQIPPKKSRGKVSQGKKTVDVSQENVDISKGYKPEPVKKKTASRRVKKKVTILEADNIIFDPDVALELGKSISLNEAAEEEAARQVHATHARIMTESILKPAKRRPSNSSQKLKGVQALTPEEQEVADTMKAIKESRKTSRRHPSTRGLSKGTGAIPEEDQINDEEKNDKYGDADDECDDNISDIQDTDDKDVEPESDEDEIYKYKIRLHKDEDEEMTNDEVEDSRQGDAEISNVAKADVKKTKEVKDDAKKAELPPTSSSLSVSLGFGDQFLKLSSDTSLVSTVKDTTDVEINSCLRVAKLENDVSGLKKVDHSAEALSTLKSQVPTVVESYLGSKFGDVLQMELQKHTADFIQKHCVKPTPESSKIQTPTNLEQGSEKSALEILKIKRKQAKKQKMPKYTIKSTNKAALKEYDQKSALYQTMHENKSFNRNHANNKLYHALMEALKEDENAMDKEVTDTVKDHKRKHHDDDDDDDDEDPPARQTRVRRQRGEEPKSQSLPRNNPSPRKPLMVKLHQKAIKLSLFNQMVSATKDPLTFNDLMATPIDFSKYGLNQLKIDNLTQDLLLGPAYNLLKGTCASSIELEYNFQECCNALIDKLDWSNREGDHYPFDLSKPLPLQSHPGHLIVAANYFFNNDLEYLKSSDLERTYTTSITKTKATCDVVDFIVALRMFTRSLVIKKQIESKELYTPSYNPPRVIYEDLNKQKRVMRADELYKFSDETLKNVQDEIHHRAINFCLGYNDEMSRKK</sequence>
<feature type="compositionally biased region" description="Acidic residues" evidence="1">
    <location>
        <begin position="209"/>
        <end position="236"/>
    </location>
</feature>
<accession>A0A6L2JI03</accession>
<feature type="compositionally biased region" description="Basic and acidic residues" evidence="1">
    <location>
        <begin position="199"/>
        <end position="208"/>
    </location>
</feature>
<feature type="compositionally biased region" description="Basic and acidic residues" evidence="1">
    <location>
        <begin position="488"/>
        <end position="498"/>
    </location>
</feature>
<dbReference type="AlphaFoldDB" id="A0A6L2JI03"/>
<feature type="region of interest" description="Disordered" evidence="1">
    <location>
        <begin position="130"/>
        <end position="236"/>
    </location>
</feature>
<reference evidence="2" key="1">
    <citation type="journal article" date="2019" name="Sci. Rep.">
        <title>Draft genome of Tanacetum cinerariifolium, the natural source of mosquito coil.</title>
        <authorList>
            <person name="Yamashiro T."/>
            <person name="Shiraishi A."/>
            <person name="Satake H."/>
            <person name="Nakayama K."/>
        </authorList>
    </citation>
    <scope>NUCLEOTIDE SEQUENCE</scope>
</reference>
<evidence type="ECO:0000313" key="2">
    <source>
        <dbReference type="EMBL" id="GEU36643.1"/>
    </source>
</evidence>
<dbReference type="EMBL" id="BKCJ010000833">
    <property type="protein sequence ID" value="GEU36643.1"/>
    <property type="molecule type" value="Genomic_DNA"/>
</dbReference>
<feature type="compositionally biased region" description="Polar residues" evidence="1">
    <location>
        <begin position="533"/>
        <end position="542"/>
    </location>
</feature>
<name>A0A6L2JI03_TANCI</name>
<organism evidence="2">
    <name type="scientific">Tanacetum cinerariifolium</name>
    <name type="common">Dalmatian daisy</name>
    <name type="synonym">Chrysanthemum cinerariifolium</name>
    <dbReference type="NCBI Taxonomy" id="118510"/>
    <lineage>
        <taxon>Eukaryota</taxon>
        <taxon>Viridiplantae</taxon>
        <taxon>Streptophyta</taxon>
        <taxon>Embryophyta</taxon>
        <taxon>Tracheophyta</taxon>
        <taxon>Spermatophyta</taxon>
        <taxon>Magnoliopsida</taxon>
        <taxon>eudicotyledons</taxon>
        <taxon>Gunneridae</taxon>
        <taxon>Pentapetalae</taxon>
        <taxon>asterids</taxon>
        <taxon>campanulids</taxon>
        <taxon>Asterales</taxon>
        <taxon>Asteraceae</taxon>
        <taxon>Asteroideae</taxon>
        <taxon>Anthemideae</taxon>
        <taxon>Anthemidinae</taxon>
        <taxon>Tanacetum</taxon>
    </lineage>
</organism>
<feature type="region of interest" description="Disordered" evidence="1">
    <location>
        <begin position="488"/>
        <end position="546"/>
    </location>
</feature>
<proteinExistence type="predicted"/>
<evidence type="ECO:0000256" key="1">
    <source>
        <dbReference type="SAM" id="MobiDB-lite"/>
    </source>
</evidence>
<protein>
    <submittedName>
        <fullName evidence="2">Uncharacterized protein</fullName>
    </submittedName>
</protein>
<comment type="caution">
    <text evidence="2">The sequence shown here is derived from an EMBL/GenBank/DDBJ whole genome shotgun (WGS) entry which is preliminary data.</text>
</comment>
<gene>
    <name evidence="2" type="ORF">Tci_008621</name>
</gene>